<evidence type="ECO:0000313" key="2">
    <source>
        <dbReference type="Proteomes" id="UP000053676"/>
    </source>
</evidence>
<dbReference type="STRING" id="51031.W2TNX7"/>
<dbReference type="AlphaFoldDB" id="W2TNX7"/>
<reference evidence="2" key="1">
    <citation type="journal article" date="2014" name="Nat. Genet.">
        <title>Genome of the human hookworm Necator americanus.</title>
        <authorList>
            <person name="Tang Y.T."/>
            <person name="Gao X."/>
            <person name="Rosa B.A."/>
            <person name="Abubucker S."/>
            <person name="Hallsworth-Pepin K."/>
            <person name="Martin J."/>
            <person name="Tyagi R."/>
            <person name="Heizer E."/>
            <person name="Zhang X."/>
            <person name="Bhonagiri-Palsikar V."/>
            <person name="Minx P."/>
            <person name="Warren W.C."/>
            <person name="Wang Q."/>
            <person name="Zhan B."/>
            <person name="Hotez P.J."/>
            <person name="Sternberg P.W."/>
            <person name="Dougall A."/>
            <person name="Gaze S.T."/>
            <person name="Mulvenna J."/>
            <person name="Sotillo J."/>
            <person name="Ranganathan S."/>
            <person name="Rabelo E.M."/>
            <person name="Wilson R.K."/>
            <person name="Felgner P.L."/>
            <person name="Bethony J."/>
            <person name="Hawdon J.M."/>
            <person name="Gasser R.B."/>
            <person name="Loukas A."/>
            <person name="Mitreva M."/>
        </authorList>
    </citation>
    <scope>NUCLEOTIDE SEQUENCE [LARGE SCALE GENOMIC DNA]</scope>
</reference>
<dbReference type="Proteomes" id="UP000053676">
    <property type="component" value="Unassembled WGS sequence"/>
</dbReference>
<dbReference type="KEGG" id="nai:NECAME_17628"/>
<keyword evidence="2" id="KW-1185">Reference proteome</keyword>
<proteinExistence type="predicted"/>
<gene>
    <name evidence="1" type="ORF">NECAME_17628</name>
</gene>
<organism evidence="1 2">
    <name type="scientific">Necator americanus</name>
    <name type="common">Human hookworm</name>
    <dbReference type="NCBI Taxonomy" id="51031"/>
    <lineage>
        <taxon>Eukaryota</taxon>
        <taxon>Metazoa</taxon>
        <taxon>Ecdysozoa</taxon>
        <taxon>Nematoda</taxon>
        <taxon>Chromadorea</taxon>
        <taxon>Rhabditida</taxon>
        <taxon>Rhabditina</taxon>
        <taxon>Rhabditomorpha</taxon>
        <taxon>Strongyloidea</taxon>
        <taxon>Ancylostomatidae</taxon>
        <taxon>Bunostominae</taxon>
        <taxon>Necator</taxon>
    </lineage>
</organism>
<evidence type="ECO:0000313" key="1">
    <source>
        <dbReference type="EMBL" id="ETN82826.1"/>
    </source>
</evidence>
<name>W2TNX7_NECAM</name>
<sequence length="119" mass="13417">MLSIILGKQEHAMFRSLQQQSSRSLSITPTLRNGPEVDLSDPKQLALHKLYRPERITPLKRGLELLKTPSLNKTTVRLPLAHGVLTKNFEVITERVKMVHCGGVKEAPTPLRSHYEEAV</sequence>
<dbReference type="Gene3D" id="6.20.310.10">
    <property type="match status" value="1"/>
</dbReference>
<protein>
    <submittedName>
        <fullName evidence="1">Uncharacterized protein</fullName>
    </submittedName>
</protein>
<accession>W2TNX7</accession>
<dbReference type="EMBL" id="KI658373">
    <property type="protein sequence ID" value="ETN82826.1"/>
    <property type="molecule type" value="Genomic_DNA"/>
</dbReference>